<gene>
    <name evidence="1" type="ORF">PLEPLA_LOCUS11402</name>
</gene>
<evidence type="ECO:0000313" key="2">
    <source>
        <dbReference type="Proteomes" id="UP001153269"/>
    </source>
</evidence>
<proteinExistence type="predicted"/>
<dbReference type="Proteomes" id="UP001153269">
    <property type="component" value="Unassembled WGS sequence"/>
</dbReference>
<dbReference type="AlphaFoldDB" id="A0A9N7YEH4"/>
<reference evidence="1" key="1">
    <citation type="submission" date="2020-03" db="EMBL/GenBank/DDBJ databases">
        <authorList>
            <person name="Weist P."/>
        </authorList>
    </citation>
    <scope>NUCLEOTIDE SEQUENCE</scope>
</reference>
<comment type="caution">
    <text evidence="1">The sequence shown here is derived from an EMBL/GenBank/DDBJ whole genome shotgun (WGS) entry which is preliminary data.</text>
</comment>
<dbReference type="EMBL" id="CADEAL010000657">
    <property type="protein sequence ID" value="CAB1423482.1"/>
    <property type="molecule type" value="Genomic_DNA"/>
</dbReference>
<protein>
    <submittedName>
        <fullName evidence="1">Uncharacterized protein</fullName>
    </submittedName>
</protein>
<name>A0A9N7YEH4_PLEPL</name>
<accession>A0A9N7YEH4</accession>
<sequence length="204" mass="22699">MLKKCELDDGLIRGLYITVASLKHIVGKHNYKKPHNRNTTIMELKASEATGRAHIGAHRHVSSLLHECDSAESSGGIISSIALPGPSLPAASDVLTITLWVPAHLQGSSEITQAAAAGRCRTRPRQNKMSFIYNYQRNRDEALQLQAPQFYNAEQGHGSAPQMWPVRRLDPTSLLTAKIFFNSFIRAQQLCRRSNGSTKERREL</sequence>
<organism evidence="1 2">
    <name type="scientific">Pleuronectes platessa</name>
    <name type="common">European plaice</name>
    <dbReference type="NCBI Taxonomy" id="8262"/>
    <lineage>
        <taxon>Eukaryota</taxon>
        <taxon>Metazoa</taxon>
        <taxon>Chordata</taxon>
        <taxon>Craniata</taxon>
        <taxon>Vertebrata</taxon>
        <taxon>Euteleostomi</taxon>
        <taxon>Actinopterygii</taxon>
        <taxon>Neopterygii</taxon>
        <taxon>Teleostei</taxon>
        <taxon>Neoteleostei</taxon>
        <taxon>Acanthomorphata</taxon>
        <taxon>Carangaria</taxon>
        <taxon>Pleuronectiformes</taxon>
        <taxon>Pleuronectoidei</taxon>
        <taxon>Pleuronectidae</taxon>
        <taxon>Pleuronectes</taxon>
    </lineage>
</organism>
<evidence type="ECO:0000313" key="1">
    <source>
        <dbReference type="EMBL" id="CAB1423482.1"/>
    </source>
</evidence>
<keyword evidence="2" id="KW-1185">Reference proteome</keyword>